<evidence type="ECO:0000256" key="4">
    <source>
        <dbReference type="ARBA" id="ARBA00022695"/>
    </source>
</evidence>
<dbReference type="InterPro" id="IPR005835">
    <property type="entry name" value="NTP_transferase_dom"/>
</dbReference>
<name>A0A1F7XCC0_9BACT</name>
<keyword evidence="4" id="KW-0548">Nucleotidyltransferase</keyword>
<proteinExistence type="inferred from homology"/>
<evidence type="ECO:0000256" key="2">
    <source>
        <dbReference type="ARBA" id="ARBA00012387"/>
    </source>
</evidence>
<dbReference type="GO" id="GO:0005525">
    <property type="term" value="F:GTP binding"/>
    <property type="evidence" value="ECO:0007669"/>
    <property type="project" value="UniProtKB-KW"/>
</dbReference>
<keyword evidence="5" id="KW-0547">Nucleotide-binding</keyword>
<dbReference type="SUPFAM" id="SSF159283">
    <property type="entry name" value="Guanosine diphospho-D-mannose pyrophosphorylase/mannose-6-phosphate isomerase linker domain"/>
    <property type="match status" value="1"/>
</dbReference>
<feature type="domain" description="MannoseP isomerase/GMP-like beta-helix" evidence="9">
    <location>
        <begin position="309"/>
        <end position="363"/>
    </location>
</feature>
<dbReference type="GO" id="GO:0009298">
    <property type="term" value="P:GDP-mannose biosynthetic process"/>
    <property type="evidence" value="ECO:0007669"/>
    <property type="project" value="TreeGrafter"/>
</dbReference>
<dbReference type="Gene3D" id="3.90.550.10">
    <property type="entry name" value="Spore Coat Polysaccharide Biosynthesis Protein SpsA, Chain A"/>
    <property type="match status" value="1"/>
</dbReference>
<dbReference type="EC" id="2.7.7.13" evidence="2"/>
<dbReference type="InterPro" id="IPR029044">
    <property type="entry name" value="Nucleotide-diphossugar_trans"/>
</dbReference>
<evidence type="ECO:0000259" key="8">
    <source>
        <dbReference type="Pfam" id="PF00483"/>
    </source>
</evidence>
<dbReference type="AlphaFoldDB" id="A0A1F7XCC0"/>
<sequence length="372" mass="41557">MSNGNFQNHLFVLLNAGGGGTRLWPRSRNASPKQFLKLFGKKTLTQITAERFAQLVPWEKIIIVTTSHDYKREILKELPGLPNANVIVEPARKNTGPAHGLGAFFILKRDSDAVILTSPTDHLVTPDEKYLEAMKVAARVAYNGDILVTVGIKPMYPHTGYGYIKRGVRFSETYGSGVFKVAKFTEKPDINTAKKFIKSGDYYWNTSQFVWRADSILKALKNYAPVVSKLLEKIAESIGTNKQNETITEAYKEMPEIAIDYAVAERAKNFVVVPGDYHWSDIGDWNEVWDNLPKDKSGNVIIDGDEPGGRVISLDTSNTIVHSDGRLIVIIDVDDVAVVDTKNALLVCSKSKAQNVKKIVEQLKKEKKIEYL</sequence>
<comment type="caution">
    <text evidence="10">The sequence shown here is derived from an EMBL/GenBank/DDBJ whole genome shotgun (WGS) entry which is preliminary data.</text>
</comment>
<feature type="domain" description="Nucleotidyl transferase" evidence="8">
    <location>
        <begin position="16"/>
        <end position="295"/>
    </location>
</feature>
<evidence type="ECO:0000313" key="11">
    <source>
        <dbReference type="Proteomes" id="UP000179013"/>
    </source>
</evidence>
<dbReference type="EMBL" id="MGFU01000025">
    <property type="protein sequence ID" value="OGM12613.1"/>
    <property type="molecule type" value="Genomic_DNA"/>
</dbReference>
<dbReference type="InterPro" id="IPR054566">
    <property type="entry name" value="ManC/GMP-like_b-helix"/>
</dbReference>
<evidence type="ECO:0000256" key="5">
    <source>
        <dbReference type="ARBA" id="ARBA00022741"/>
    </source>
</evidence>
<gene>
    <name evidence="10" type="ORF">A2V80_02225</name>
</gene>
<dbReference type="PANTHER" id="PTHR46390">
    <property type="entry name" value="MANNOSE-1-PHOSPHATE GUANYLYLTRANSFERASE"/>
    <property type="match status" value="1"/>
</dbReference>
<evidence type="ECO:0000256" key="7">
    <source>
        <dbReference type="ARBA" id="ARBA00047343"/>
    </source>
</evidence>
<dbReference type="GO" id="GO:0004475">
    <property type="term" value="F:mannose-1-phosphate guanylyltransferase (GTP) activity"/>
    <property type="evidence" value="ECO:0007669"/>
    <property type="project" value="UniProtKB-EC"/>
</dbReference>
<keyword evidence="3" id="KW-0808">Transferase</keyword>
<evidence type="ECO:0000259" key="9">
    <source>
        <dbReference type="Pfam" id="PF22640"/>
    </source>
</evidence>
<dbReference type="InterPro" id="IPR049577">
    <property type="entry name" value="GMPP_N"/>
</dbReference>
<dbReference type="PANTHER" id="PTHR46390:SF1">
    <property type="entry name" value="MANNOSE-1-PHOSPHATE GUANYLYLTRANSFERASE"/>
    <property type="match status" value="1"/>
</dbReference>
<dbReference type="InterPro" id="IPR051161">
    <property type="entry name" value="Mannose-6P_isomerase_type2"/>
</dbReference>
<comment type="similarity">
    <text evidence="1">Belongs to the mannose-6-phosphate isomerase type 2 family.</text>
</comment>
<keyword evidence="6" id="KW-0342">GTP-binding</keyword>
<comment type="catalytic activity">
    <reaction evidence="7">
        <text>alpha-D-mannose 1-phosphate + GTP + H(+) = GDP-alpha-D-mannose + diphosphate</text>
        <dbReference type="Rhea" id="RHEA:15229"/>
        <dbReference type="ChEBI" id="CHEBI:15378"/>
        <dbReference type="ChEBI" id="CHEBI:33019"/>
        <dbReference type="ChEBI" id="CHEBI:37565"/>
        <dbReference type="ChEBI" id="CHEBI:57527"/>
        <dbReference type="ChEBI" id="CHEBI:58409"/>
        <dbReference type="EC" id="2.7.7.13"/>
    </reaction>
</comment>
<protein>
    <recommendedName>
        <fullName evidence="2">mannose-1-phosphate guanylyltransferase</fullName>
        <ecNumber evidence="2">2.7.7.13</ecNumber>
    </recommendedName>
</protein>
<reference evidence="10 11" key="1">
    <citation type="journal article" date="2016" name="Nat. Commun.">
        <title>Thousands of microbial genomes shed light on interconnected biogeochemical processes in an aquifer system.</title>
        <authorList>
            <person name="Anantharaman K."/>
            <person name="Brown C.T."/>
            <person name="Hug L.A."/>
            <person name="Sharon I."/>
            <person name="Castelle C.J."/>
            <person name="Probst A.J."/>
            <person name="Thomas B.C."/>
            <person name="Singh A."/>
            <person name="Wilkins M.J."/>
            <person name="Karaoz U."/>
            <person name="Brodie E.L."/>
            <person name="Williams K.H."/>
            <person name="Hubbard S.S."/>
            <person name="Banfield J.F."/>
        </authorList>
    </citation>
    <scope>NUCLEOTIDE SEQUENCE [LARGE SCALE GENOMIC DNA]</scope>
</reference>
<dbReference type="Pfam" id="PF00483">
    <property type="entry name" value="NTP_transferase"/>
    <property type="match status" value="1"/>
</dbReference>
<organism evidence="10 11">
    <name type="scientific">Candidatus Woesebacteria bacterium RBG_16_39_8b</name>
    <dbReference type="NCBI Taxonomy" id="1802482"/>
    <lineage>
        <taxon>Bacteria</taxon>
        <taxon>Candidatus Woeseibacteriota</taxon>
    </lineage>
</organism>
<dbReference type="CDD" id="cd02509">
    <property type="entry name" value="GDP-M1P_Guanylyltransferase"/>
    <property type="match status" value="1"/>
</dbReference>
<dbReference type="Proteomes" id="UP000179013">
    <property type="component" value="Unassembled WGS sequence"/>
</dbReference>
<evidence type="ECO:0000313" key="10">
    <source>
        <dbReference type="EMBL" id="OGM12613.1"/>
    </source>
</evidence>
<dbReference type="Pfam" id="PF22640">
    <property type="entry name" value="ManC_GMP_beta-helix"/>
    <property type="match status" value="1"/>
</dbReference>
<evidence type="ECO:0000256" key="6">
    <source>
        <dbReference type="ARBA" id="ARBA00023134"/>
    </source>
</evidence>
<evidence type="ECO:0000256" key="1">
    <source>
        <dbReference type="ARBA" id="ARBA00006115"/>
    </source>
</evidence>
<dbReference type="FunFam" id="3.90.550.10:FF:000046">
    <property type="entry name" value="Mannose-1-phosphate guanylyltransferase (GDP)"/>
    <property type="match status" value="1"/>
</dbReference>
<accession>A0A1F7XCC0</accession>
<dbReference type="SUPFAM" id="SSF53448">
    <property type="entry name" value="Nucleotide-diphospho-sugar transferases"/>
    <property type="match status" value="1"/>
</dbReference>
<evidence type="ECO:0000256" key="3">
    <source>
        <dbReference type="ARBA" id="ARBA00022679"/>
    </source>
</evidence>